<feature type="region of interest" description="Disordered" evidence="1">
    <location>
        <begin position="266"/>
        <end position="310"/>
    </location>
</feature>
<accession>B1CAN5</accession>
<feature type="domain" description="SH3b" evidence="3">
    <location>
        <begin position="201"/>
        <end position="265"/>
    </location>
</feature>
<dbReference type="EMBL" id="ABIL02000006">
    <property type="protein sequence ID" value="EDS72508.1"/>
    <property type="molecule type" value="Genomic_DNA"/>
</dbReference>
<dbReference type="AlphaFoldDB" id="B1CAN5"/>
<proteinExistence type="predicted"/>
<dbReference type="RefSeq" id="WP_007050978.1">
    <property type="nucleotide sequence ID" value="NZ_DS560019.1"/>
</dbReference>
<protein>
    <submittedName>
        <fullName evidence="4">SH3 domain protein</fullName>
    </submittedName>
</protein>
<dbReference type="SMART" id="SM00287">
    <property type="entry name" value="SH3b"/>
    <property type="match status" value="1"/>
</dbReference>
<feature type="chain" id="PRO_5038935988" evidence="2">
    <location>
        <begin position="19"/>
        <end position="394"/>
    </location>
</feature>
<evidence type="ECO:0000259" key="3">
    <source>
        <dbReference type="PROSITE" id="PS51781"/>
    </source>
</evidence>
<sequence length="394" mass="43043">MKKLLSAVMVLCMMFSIASCSSNKDDSNIEEQQQATYQVEGTAEEVGDGSLKIKTRANEDLIFDISNAAVVTEKDIEKGDDISVLYSGEVKGNDTSNVKVVKVVDTGAEVITLKATVVNIKNDKLTVRSGGKKLTFDINNAEVHYKNGIKKGNIIHISYSGKIKGTDTSLVTVHEIIDNEMNKERAKHDKNNGKNAVKISKVNETVYATCVVRVRKANSLSSEVVGSLNYGESVKRIGIYDNGWSRIEYNGRVACVSTHYLSTDKPKEKVVSSTTKEETKKKTAKKDTKKDNKNNKKKDNTTTGKPASSDTKIIEGTIEDATMNNLIVKVTKGENKGKKVDILTDGVEIHTKNGLIIGNKVKVVYQGSLKNIILIVDNDANIESNSDTADTSEN</sequence>
<dbReference type="Gene3D" id="2.30.30.40">
    <property type="entry name" value="SH3 Domains"/>
    <property type="match status" value="1"/>
</dbReference>
<dbReference type="Proteomes" id="UP000005178">
    <property type="component" value="Unassembled WGS sequence"/>
</dbReference>
<dbReference type="eggNOG" id="COG3103">
    <property type="taxonomic scope" value="Bacteria"/>
</dbReference>
<organism evidence="4 5">
    <name type="scientific">Anaerofustis stercorihominis DSM 17244</name>
    <dbReference type="NCBI Taxonomy" id="445971"/>
    <lineage>
        <taxon>Bacteria</taxon>
        <taxon>Bacillati</taxon>
        <taxon>Bacillota</taxon>
        <taxon>Clostridia</taxon>
        <taxon>Eubacteriales</taxon>
        <taxon>Eubacteriaceae</taxon>
        <taxon>Anaerofustis</taxon>
    </lineage>
</organism>
<gene>
    <name evidence="4" type="ORF">ANASTE_02230</name>
</gene>
<dbReference type="HOGENOM" id="CLU_699500_0_0_9"/>
<feature type="signal peptide" evidence="2">
    <location>
        <begin position="1"/>
        <end position="18"/>
    </location>
</feature>
<dbReference type="OrthoDB" id="1976592at2"/>
<dbReference type="PROSITE" id="PS51781">
    <property type="entry name" value="SH3B"/>
    <property type="match status" value="1"/>
</dbReference>
<evidence type="ECO:0000256" key="2">
    <source>
        <dbReference type="SAM" id="SignalP"/>
    </source>
</evidence>
<reference evidence="4" key="2">
    <citation type="submission" date="2013-08" db="EMBL/GenBank/DDBJ databases">
        <title>Draft genome sequence of Anaerofustis stercorihominis (DSM 17244).</title>
        <authorList>
            <person name="Sudarsanam P."/>
            <person name="Ley R."/>
            <person name="Guruge J."/>
            <person name="Turnbaugh P.J."/>
            <person name="Mahowald M."/>
            <person name="Liep D."/>
            <person name="Gordon J."/>
        </authorList>
    </citation>
    <scope>NUCLEOTIDE SEQUENCE</scope>
    <source>
        <strain evidence="4">DSM 17244</strain>
    </source>
</reference>
<name>B1CAN5_9FIRM</name>
<dbReference type="InterPro" id="IPR003646">
    <property type="entry name" value="SH3-like_bac-type"/>
</dbReference>
<keyword evidence="5" id="KW-1185">Reference proteome</keyword>
<feature type="compositionally biased region" description="Basic and acidic residues" evidence="1">
    <location>
        <begin position="266"/>
        <end position="300"/>
    </location>
</feature>
<keyword evidence="2" id="KW-0732">Signal</keyword>
<comment type="caution">
    <text evidence="4">The sequence shown here is derived from an EMBL/GenBank/DDBJ whole genome shotgun (WGS) entry which is preliminary data.</text>
</comment>
<reference evidence="4" key="1">
    <citation type="submission" date="2008-01" db="EMBL/GenBank/DDBJ databases">
        <authorList>
            <person name="Fulton L."/>
            <person name="Clifton S."/>
            <person name="Fulton B."/>
            <person name="Xu J."/>
            <person name="Minx P."/>
            <person name="Pepin K.H."/>
            <person name="Johnson M."/>
            <person name="Thiruvilangam P."/>
            <person name="Bhonagiri V."/>
            <person name="Nash W.E."/>
            <person name="Mardis E.R."/>
            <person name="Wilson R.K."/>
        </authorList>
    </citation>
    <scope>NUCLEOTIDE SEQUENCE [LARGE SCALE GENOMIC DNA]</scope>
    <source>
        <strain evidence="4">DSM 17244</strain>
    </source>
</reference>
<evidence type="ECO:0000256" key="1">
    <source>
        <dbReference type="SAM" id="MobiDB-lite"/>
    </source>
</evidence>
<dbReference type="GeneID" id="98001243"/>
<dbReference type="Pfam" id="PF08239">
    <property type="entry name" value="SH3_3"/>
    <property type="match status" value="1"/>
</dbReference>
<evidence type="ECO:0000313" key="5">
    <source>
        <dbReference type="Proteomes" id="UP000005178"/>
    </source>
</evidence>
<evidence type="ECO:0000313" key="4">
    <source>
        <dbReference type="EMBL" id="EDS72508.1"/>
    </source>
</evidence>
<dbReference type="STRING" id="445971.ANASTE_02230"/>
<dbReference type="PROSITE" id="PS51257">
    <property type="entry name" value="PROKAR_LIPOPROTEIN"/>
    <property type="match status" value="1"/>
</dbReference>